<evidence type="ECO:0000256" key="1">
    <source>
        <dbReference type="ARBA" id="ARBA00004370"/>
    </source>
</evidence>
<dbReference type="InterPro" id="IPR003660">
    <property type="entry name" value="HAMP_dom"/>
</dbReference>
<comment type="caution">
    <text evidence="9">The sequence shown here is derived from an EMBL/GenBank/DDBJ whole genome shotgun (WGS) entry which is preliminary data.</text>
</comment>
<keyword evidence="4" id="KW-0807">Transducer</keyword>
<evidence type="ECO:0000313" key="10">
    <source>
        <dbReference type="Proteomes" id="UP000251075"/>
    </source>
</evidence>
<dbReference type="Proteomes" id="UP000251075">
    <property type="component" value="Unassembled WGS sequence"/>
</dbReference>
<dbReference type="PANTHER" id="PTHR43531">
    <property type="entry name" value="PROTEIN ICFG"/>
    <property type="match status" value="1"/>
</dbReference>
<name>A0A364NZ82_9PROT</name>
<dbReference type="CDD" id="cd11386">
    <property type="entry name" value="MCP_signal"/>
    <property type="match status" value="1"/>
</dbReference>
<evidence type="ECO:0000259" key="7">
    <source>
        <dbReference type="PROSITE" id="PS50111"/>
    </source>
</evidence>
<dbReference type="GO" id="GO:0006935">
    <property type="term" value="P:chemotaxis"/>
    <property type="evidence" value="ECO:0007669"/>
    <property type="project" value="InterPro"/>
</dbReference>
<dbReference type="Pfam" id="PF18947">
    <property type="entry name" value="HAMP_2"/>
    <property type="match status" value="1"/>
</dbReference>
<sequence length="453" mass="47002">MAKAVQVFKQNAIDKLRMEAEQRAAEEAQRTAEEEQRKREAAIVAEVAEVAKAASTGDLDRRIDLEGKSGFLLNLCEGVNNLVHLTGVALKDVAGVLGAVAQGDLTRRITGDYAGVFGQLKGDVNLTADKLFEVVSNINEAAGQITGAASEVAAGSQDLSERSEQQASALEETAASMEELAATVRQNSANAQQANQLAAGAREVASGGGQVVNDAISAMGRIEGSSQKIEDIVGMIDEIAFQTNLLALNAAVEAARAGDAGKGFAVVAQEVRNLAQRSAQASKEIKGLIAESSSQVRSGADLVKGAGKTLEDILGSVKRVADIVAEIAAASAEQASGIDQVNQAITQMDEMTQQNAALVEESTAAAHSLEDQARHLGEVMAFFHTGEEGKAAAPATRERPAAKTPAKAAQRPAAKKPAPATHLAKLHRKADGGAAPAPSAAKTNTAEEDWAEF</sequence>
<feature type="domain" description="HAMP" evidence="8">
    <location>
        <begin position="89"/>
        <end position="136"/>
    </location>
</feature>
<dbReference type="Gene3D" id="1.10.287.950">
    <property type="entry name" value="Methyl-accepting chemotaxis protein"/>
    <property type="match status" value="1"/>
</dbReference>
<dbReference type="PROSITE" id="PS50111">
    <property type="entry name" value="CHEMOTAXIS_TRANSDUC_2"/>
    <property type="match status" value="1"/>
</dbReference>
<evidence type="ECO:0000256" key="3">
    <source>
        <dbReference type="ARBA" id="ARBA00029447"/>
    </source>
</evidence>
<keyword evidence="10" id="KW-1185">Reference proteome</keyword>
<gene>
    <name evidence="9" type="ORF">CU669_09050</name>
</gene>
<dbReference type="InterPro" id="IPR004090">
    <property type="entry name" value="Chemotax_Me-accpt_rcpt"/>
</dbReference>
<feature type="compositionally biased region" description="Basic and acidic residues" evidence="6">
    <location>
        <begin position="388"/>
        <end position="401"/>
    </location>
</feature>
<evidence type="ECO:0000256" key="2">
    <source>
        <dbReference type="ARBA" id="ARBA00022481"/>
    </source>
</evidence>
<dbReference type="InterPro" id="IPR051310">
    <property type="entry name" value="MCP_chemotaxis"/>
</dbReference>
<dbReference type="SMART" id="SM00283">
    <property type="entry name" value="MA"/>
    <property type="match status" value="1"/>
</dbReference>
<comment type="subcellular location">
    <subcellularLocation>
        <location evidence="1">Membrane</location>
    </subcellularLocation>
</comment>
<dbReference type="InterPro" id="IPR004089">
    <property type="entry name" value="MCPsignal_dom"/>
</dbReference>
<dbReference type="FunFam" id="1.10.287.950:FF:000001">
    <property type="entry name" value="Methyl-accepting chemotaxis sensory transducer"/>
    <property type="match status" value="1"/>
</dbReference>
<reference evidence="9 10" key="1">
    <citation type="submission" date="2017-11" db="EMBL/GenBank/DDBJ databases">
        <title>Draft genome sequence of magnetotactic bacterium Magnetospirillum kuznetsovii LBB-42.</title>
        <authorList>
            <person name="Grouzdev D.S."/>
            <person name="Rysina M.S."/>
            <person name="Baslerov R.V."/>
            <person name="Koziaeva V."/>
        </authorList>
    </citation>
    <scope>NUCLEOTIDE SEQUENCE [LARGE SCALE GENOMIC DNA]</scope>
    <source>
        <strain evidence="9 10">LBB-42</strain>
    </source>
</reference>
<feature type="region of interest" description="Disordered" evidence="6">
    <location>
        <begin position="388"/>
        <end position="453"/>
    </location>
</feature>
<dbReference type="AlphaFoldDB" id="A0A364NZ82"/>
<evidence type="ECO:0000256" key="4">
    <source>
        <dbReference type="PROSITE-ProRule" id="PRU00284"/>
    </source>
</evidence>
<feature type="compositionally biased region" description="Low complexity" evidence="6">
    <location>
        <begin position="402"/>
        <end position="423"/>
    </location>
</feature>
<dbReference type="EMBL" id="PGTO01000005">
    <property type="protein sequence ID" value="RAU22376.1"/>
    <property type="molecule type" value="Genomic_DNA"/>
</dbReference>
<protein>
    <recommendedName>
        <fullName evidence="11">Methyl-accepting chemotaxis protein</fullName>
    </recommendedName>
</protein>
<dbReference type="PRINTS" id="PR00260">
    <property type="entry name" value="CHEMTRNSDUCR"/>
</dbReference>
<feature type="domain" description="Methyl-accepting transducer" evidence="7">
    <location>
        <begin position="141"/>
        <end position="370"/>
    </location>
</feature>
<evidence type="ECO:0000313" key="9">
    <source>
        <dbReference type="EMBL" id="RAU22376.1"/>
    </source>
</evidence>
<dbReference type="GO" id="GO:0007165">
    <property type="term" value="P:signal transduction"/>
    <property type="evidence" value="ECO:0007669"/>
    <property type="project" value="UniProtKB-KW"/>
</dbReference>
<organism evidence="9 10">
    <name type="scientific">Paramagnetospirillum kuznetsovii</name>
    <dbReference type="NCBI Taxonomy" id="2053833"/>
    <lineage>
        <taxon>Bacteria</taxon>
        <taxon>Pseudomonadati</taxon>
        <taxon>Pseudomonadota</taxon>
        <taxon>Alphaproteobacteria</taxon>
        <taxon>Rhodospirillales</taxon>
        <taxon>Magnetospirillaceae</taxon>
        <taxon>Paramagnetospirillum</taxon>
    </lineage>
</organism>
<evidence type="ECO:0000256" key="5">
    <source>
        <dbReference type="SAM" id="Coils"/>
    </source>
</evidence>
<feature type="compositionally biased region" description="Low complexity" evidence="6">
    <location>
        <begin position="432"/>
        <end position="444"/>
    </location>
</feature>
<feature type="coiled-coil region" evidence="5">
    <location>
        <begin position="160"/>
        <end position="187"/>
    </location>
</feature>
<dbReference type="PANTHER" id="PTHR43531:SF14">
    <property type="entry name" value="METHYL-ACCEPTING CHEMOTAXIS PROTEIN I-RELATED"/>
    <property type="match status" value="1"/>
</dbReference>
<evidence type="ECO:0000256" key="6">
    <source>
        <dbReference type="SAM" id="MobiDB-lite"/>
    </source>
</evidence>
<dbReference type="Gene3D" id="1.20.120.1530">
    <property type="match status" value="1"/>
</dbReference>
<evidence type="ECO:0008006" key="11">
    <source>
        <dbReference type="Google" id="ProtNLM"/>
    </source>
</evidence>
<feature type="coiled-coil region" evidence="5">
    <location>
        <begin position="15"/>
        <end position="45"/>
    </location>
</feature>
<dbReference type="Pfam" id="PF00015">
    <property type="entry name" value="MCPsignal"/>
    <property type="match status" value="1"/>
</dbReference>
<evidence type="ECO:0000259" key="8">
    <source>
        <dbReference type="PROSITE" id="PS50885"/>
    </source>
</evidence>
<dbReference type="PROSITE" id="PS50885">
    <property type="entry name" value="HAMP"/>
    <property type="match status" value="1"/>
</dbReference>
<keyword evidence="2" id="KW-0488">Methylation</keyword>
<keyword evidence="5" id="KW-0175">Coiled coil</keyword>
<dbReference type="GO" id="GO:0005886">
    <property type="term" value="C:plasma membrane"/>
    <property type="evidence" value="ECO:0007669"/>
    <property type="project" value="TreeGrafter"/>
</dbReference>
<dbReference type="GO" id="GO:0004888">
    <property type="term" value="F:transmembrane signaling receptor activity"/>
    <property type="evidence" value="ECO:0007669"/>
    <property type="project" value="InterPro"/>
</dbReference>
<comment type="similarity">
    <text evidence="3">Belongs to the methyl-accepting chemotaxis (MCP) protein family.</text>
</comment>
<proteinExistence type="inferred from homology"/>
<accession>A0A364NZ82</accession>
<dbReference type="SUPFAM" id="SSF58104">
    <property type="entry name" value="Methyl-accepting chemotaxis protein (MCP) signaling domain"/>
    <property type="match status" value="1"/>
</dbReference>